<reference evidence="3 4" key="1">
    <citation type="submission" date="2021-01" db="EMBL/GenBank/DDBJ databases">
        <title>Genomics of switchgrass bacterial isolates.</title>
        <authorList>
            <person name="Shade A."/>
        </authorList>
    </citation>
    <scope>NUCLEOTIDE SEQUENCE [LARGE SCALE GENOMIC DNA]</scope>
    <source>
        <strain evidence="3 4">PvP111</strain>
    </source>
</reference>
<name>A0ABS2KSL7_9NOCA</name>
<dbReference type="Proteomes" id="UP000703038">
    <property type="component" value="Unassembled WGS sequence"/>
</dbReference>
<accession>A0ABS2KSL7</accession>
<proteinExistence type="predicted"/>
<sequence>MTDISRNQASDVERVPTTKVSTAEVPSAEWGWSGEGPRTSRIAGWVTVAILLVMIIGNHTGRVEDIWLVGFAVAIAGLLVRDILLRRKPRRS</sequence>
<comment type="caution">
    <text evidence="3">The sequence shown here is derived from an EMBL/GenBank/DDBJ whole genome shotgun (WGS) entry which is preliminary data.</text>
</comment>
<evidence type="ECO:0008006" key="5">
    <source>
        <dbReference type="Google" id="ProtNLM"/>
    </source>
</evidence>
<protein>
    <recommendedName>
        <fullName evidence="5">DUF2631 domain-containing protein</fullName>
    </recommendedName>
</protein>
<feature type="region of interest" description="Disordered" evidence="1">
    <location>
        <begin position="1"/>
        <end position="20"/>
    </location>
</feature>
<feature type="transmembrane region" description="Helical" evidence="2">
    <location>
        <begin position="66"/>
        <end position="84"/>
    </location>
</feature>
<keyword evidence="4" id="KW-1185">Reference proteome</keyword>
<evidence type="ECO:0000256" key="2">
    <source>
        <dbReference type="SAM" id="Phobius"/>
    </source>
</evidence>
<evidence type="ECO:0000256" key="1">
    <source>
        <dbReference type="SAM" id="MobiDB-lite"/>
    </source>
</evidence>
<keyword evidence="2" id="KW-0472">Membrane</keyword>
<feature type="compositionally biased region" description="Polar residues" evidence="1">
    <location>
        <begin position="1"/>
        <end position="10"/>
    </location>
</feature>
<organism evidence="3 4">
    <name type="scientific">Rhodococcoides corynebacterioides</name>
    <dbReference type="NCBI Taxonomy" id="53972"/>
    <lineage>
        <taxon>Bacteria</taxon>
        <taxon>Bacillati</taxon>
        <taxon>Actinomycetota</taxon>
        <taxon>Actinomycetes</taxon>
        <taxon>Mycobacteriales</taxon>
        <taxon>Nocardiaceae</taxon>
        <taxon>Rhodococcoides</taxon>
    </lineage>
</organism>
<evidence type="ECO:0000313" key="3">
    <source>
        <dbReference type="EMBL" id="MBM7414937.1"/>
    </source>
</evidence>
<keyword evidence="2" id="KW-0812">Transmembrane</keyword>
<feature type="transmembrane region" description="Helical" evidence="2">
    <location>
        <begin position="42"/>
        <end position="60"/>
    </location>
</feature>
<dbReference type="EMBL" id="JAFBBK010000001">
    <property type="protein sequence ID" value="MBM7414937.1"/>
    <property type="molecule type" value="Genomic_DNA"/>
</dbReference>
<dbReference type="RefSeq" id="WP_037185298.1">
    <property type="nucleotide sequence ID" value="NZ_JAFBBK010000001.1"/>
</dbReference>
<evidence type="ECO:0000313" key="4">
    <source>
        <dbReference type="Proteomes" id="UP000703038"/>
    </source>
</evidence>
<dbReference type="Pfam" id="PF10939">
    <property type="entry name" value="DUF2631"/>
    <property type="match status" value="1"/>
</dbReference>
<gene>
    <name evidence="3" type="ORF">JOE42_001670</name>
</gene>
<dbReference type="InterPro" id="IPR024341">
    <property type="entry name" value="DUF2631"/>
</dbReference>
<keyword evidence="2" id="KW-1133">Transmembrane helix</keyword>